<accession>A0A501W549</accession>
<dbReference type="AlphaFoldDB" id="A0A501W549"/>
<keyword evidence="4" id="KW-1185">Reference proteome</keyword>
<name>A0A501W549_9BACT</name>
<dbReference type="PANTHER" id="PTHR22617">
    <property type="entry name" value="CHEMOTAXIS SENSOR HISTIDINE KINASE-RELATED"/>
    <property type="match status" value="1"/>
</dbReference>
<dbReference type="SMART" id="SM00260">
    <property type="entry name" value="CheW"/>
    <property type="match status" value="1"/>
</dbReference>
<dbReference type="GO" id="GO:0005829">
    <property type="term" value="C:cytosol"/>
    <property type="evidence" value="ECO:0007669"/>
    <property type="project" value="TreeGrafter"/>
</dbReference>
<sequence>MAKESKETKKSAPEPAATQPAASKPEPAPDKQDKQEKPVSEAAREQVAPEMVHLIVFKLGGEEYAIRIDQVKEVTLTPTITRMPRTPEYVKGVANVRGDIIAIIDLEKRFQIKPEPAEGVQNSFTLVVEADEYSIGVDVKEVPQSLNLPLTKIDKAPSFLQDVSVSENFIEGIAKIENRLIIVLDMHKILTQEEINQLPNA</sequence>
<reference evidence="3 4" key="1">
    <citation type="submission" date="2019-06" db="EMBL/GenBank/DDBJ databases">
        <title>A novel bacterium of genus Pontibacter, isolated from marine sediment.</title>
        <authorList>
            <person name="Huang H."/>
            <person name="Mo K."/>
            <person name="Hu Y."/>
        </authorList>
    </citation>
    <scope>NUCLEOTIDE SEQUENCE [LARGE SCALE GENOMIC DNA]</scope>
    <source>
        <strain evidence="3 4">HB172049</strain>
    </source>
</reference>
<dbReference type="Gene3D" id="2.40.50.180">
    <property type="entry name" value="CheA-289, Domain 4"/>
    <property type="match status" value="1"/>
</dbReference>
<evidence type="ECO:0000313" key="3">
    <source>
        <dbReference type="EMBL" id="TPE43224.1"/>
    </source>
</evidence>
<gene>
    <name evidence="3" type="ORF">FJM65_14010</name>
</gene>
<feature type="compositionally biased region" description="Basic and acidic residues" evidence="1">
    <location>
        <begin position="1"/>
        <end position="12"/>
    </location>
</feature>
<evidence type="ECO:0000259" key="2">
    <source>
        <dbReference type="PROSITE" id="PS50851"/>
    </source>
</evidence>
<feature type="region of interest" description="Disordered" evidence="1">
    <location>
        <begin position="1"/>
        <end position="45"/>
    </location>
</feature>
<dbReference type="Proteomes" id="UP000316727">
    <property type="component" value="Unassembled WGS sequence"/>
</dbReference>
<dbReference type="Pfam" id="PF01584">
    <property type="entry name" value="CheW"/>
    <property type="match status" value="1"/>
</dbReference>
<comment type="caution">
    <text evidence="3">The sequence shown here is derived from an EMBL/GenBank/DDBJ whole genome shotgun (WGS) entry which is preliminary data.</text>
</comment>
<protein>
    <submittedName>
        <fullName evidence="3">Chemotaxis protein CheW</fullName>
    </submittedName>
</protein>
<organism evidence="3 4">
    <name type="scientific">Pontibacter mangrovi</name>
    <dbReference type="NCBI Taxonomy" id="2589816"/>
    <lineage>
        <taxon>Bacteria</taxon>
        <taxon>Pseudomonadati</taxon>
        <taxon>Bacteroidota</taxon>
        <taxon>Cytophagia</taxon>
        <taxon>Cytophagales</taxon>
        <taxon>Hymenobacteraceae</taxon>
        <taxon>Pontibacter</taxon>
    </lineage>
</organism>
<dbReference type="InterPro" id="IPR002545">
    <property type="entry name" value="CheW-lke_dom"/>
</dbReference>
<dbReference type="EMBL" id="VFRQ01000007">
    <property type="protein sequence ID" value="TPE43224.1"/>
    <property type="molecule type" value="Genomic_DNA"/>
</dbReference>
<feature type="domain" description="CheW-like" evidence="2">
    <location>
        <begin position="51"/>
        <end position="195"/>
    </location>
</feature>
<feature type="compositionally biased region" description="Basic and acidic residues" evidence="1">
    <location>
        <begin position="27"/>
        <end position="44"/>
    </location>
</feature>
<dbReference type="GO" id="GO:0007165">
    <property type="term" value="P:signal transduction"/>
    <property type="evidence" value="ECO:0007669"/>
    <property type="project" value="InterPro"/>
</dbReference>
<dbReference type="PANTHER" id="PTHR22617:SF23">
    <property type="entry name" value="CHEMOTAXIS PROTEIN CHEW"/>
    <property type="match status" value="1"/>
</dbReference>
<evidence type="ECO:0000256" key="1">
    <source>
        <dbReference type="SAM" id="MobiDB-lite"/>
    </source>
</evidence>
<dbReference type="InterPro" id="IPR036061">
    <property type="entry name" value="CheW-like_dom_sf"/>
</dbReference>
<dbReference type="Gene3D" id="2.30.30.40">
    <property type="entry name" value="SH3 Domains"/>
    <property type="match status" value="1"/>
</dbReference>
<evidence type="ECO:0000313" key="4">
    <source>
        <dbReference type="Proteomes" id="UP000316727"/>
    </source>
</evidence>
<dbReference type="SUPFAM" id="SSF50341">
    <property type="entry name" value="CheW-like"/>
    <property type="match status" value="1"/>
</dbReference>
<dbReference type="RefSeq" id="WP_140622170.1">
    <property type="nucleotide sequence ID" value="NZ_VFRQ01000007.1"/>
</dbReference>
<dbReference type="GO" id="GO:0006935">
    <property type="term" value="P:chemotaxis"/>
    <property type="evidence" value="ECO:0007669"/>
    <property type="project" value="InterPro"/>
</dbReference>
<dbReference type="PROSITE" id="PS50851">
    <property type="entry name" value="CHEW"/>
    <property type="match status" value="1"/>
</dbReference>
<dbReference type="InterPro" id="IPR039315">
    <property type="entry name" value="CheW"/>
</dbReference>
<dbReference type="OrthoDB" id="9794382at2"/>
<proteinExistence type="predicted"/>